<dbReference type="Proteomes" id="UP000664699">
    <property type="component" value="Unassembled WGS sequence"/>
</dbReference>
<keyword evidence="2" id="KW-0067">ATP-binding</keyword>
<proteinExistence type="predicted"/>
<accession>A0ABS3EG25</accession>
<evidence type="ECO:0000313" key="3">
    <source>
        <dbReference type="Proteomes" id="UP000664699"/>
    </source>
</evidence>
<name>A0ABS3EG25_9HYPH</name>
<dbReference type="GO" id="GO:0005524">
    <property type="term" value="F:ATP binding"/>
    <property type="evidence" value="ECO:0007669"/>
    <property type="project" value="UniProtKB-KW"/>
</dbReference>
<keyword evidence="2" id="KW-0547">Nucleotide-binding</keyword>
<dbReference type="RefSeq" id="WP_207133888.1">
    <property type="nucleotide sequence ID" value="NZ_JAFLNA010000004.1"/>
</dbReference>
<comment type="caution">
    <text evidence="2">The sequence shown here is derived from an EMBL/GenBank/DDBJ whole genome shotgun (WGS) entry which is preliminary data.</text>
</comment>
<dbReference type="InterPro" id="IPR027417">
    <property type="entry name" value="P-loop_NTPase"/>
</dbReference>
<protein>
    <submittedName>
        <fullName evidence="2">ATP-binding protein</fullName>
    </submittedName>
</protein>
<dbReference type="SUPFAM" id="SSF52540">
    <property type="entry name" value="P-loop containing nucleoside triphosphate hydrolases"/>
    <property type="match status" value="1"/>
</dbReference>
<dbReference type="EMBL" id="JAFLNA010000004">
    <property type="protein sequence ID" value="MBO0130921.1"/>
    <property type="molecule type" value="Genomic_DNA"/>
</dbReference>
<dbReference type="Pfam" id="PF13401">
    <property type="entry name" value="AAA_22"/>
    <property type="match status" value="1"/>
</dbReference>
<dbReference type="InterPro" id="IPR049945">
    <property type="entry name" value="AAA_22"/>
</dbReference>
<reference evidence="2 3" key="1">
    <citation type="submission" date="2021-03" db="EMBL/GenBank/DDBJ databases">
        <title>Whole genome sequence of Agrobacterium sp. strain Rnr.</title>
        <authorList>
            <person name="Mafakheri H."/>
            <person name="Taghavi S.M."/>
            <person name="Nemanja K."/>
            <person name="Osdaghi E."/>
        </authorList>
    </citation>
    <scope>NUCLEOTIDE SEQUENCE [LARGE SCALE GENOMIC DNA]</scope>
    <source>
        <strain evidence="2 3">Rnr</strain>
    </source>
</reference>
<evidence type="ECO:0000313" key="2">
    <source>
        <dbReference type="EMBL" id="MBO0130921.1"/>
    </source>
</evidence>
<feature type="domain" description="ORC1/DEAH AAA+ ATPase" evidence="1">
    <location>
        <begin position="45"/>
        <end position="204"/>
    </location>
</feature>
<keyword evidence="3" id="KW-1185">Reference proteome</keyword>
<organism evidence="2 3">
    <name type="scientific">Agrobacterium burrii</name>
    <dbReference type="NCBI Taxonomy" id="2815339"/>
    <lineage>
        <taxon>Bacteria</taxon>
        <taxon>Pseudomonadati</taxon>
        <taxon>Pseudomonadota</taxon>
        <taxon>Alphaproteobacteria</taxon>
        <taxon>Hyphomicrobiales</taxon>
        <taxon>Rhizobiaceae</taxon>
        <taxon>Rhizobium/Agrobacterium group</taxon>
        <taxon>Agrobacterium</taxon>
        <taxon>Agrobacterium tumefaciens complex</taxon>
    </lineage>
</organism>
<gene>
    <name evidence="2" type="ORF">JZX89_09185</name>
</gene>
<evidence type="ECO:0000259" key="1">
    <source>
        <dbReference type="Pfam" id="PF13401"/>
    </source>
</evidence>
<sequence length="340" mass="38070">MCLATSKGHIRAEFKKIRIPHPRLDAAYELFDDLREAKRREPGGEQDCGLLLADSHSGKSMSVTTYIENRIVPYVMELGIFAPDTKPATVAKLQKKVIHVTLSAPASPMSLATDLLNALGDPNPELGTLHWKRRRIYKHIVEWETELIAIDEIQHLSSATSFHALERSGLADKRTMVVQDNLKKYLIDGMVPLMFIGTPIARDLIFSEDQVKFRGVPELDFSRLNFFVQEQREIFTNFLGTLGGKLWSHGLFERQSNFFFGDIPALVHIVSGGRIGVAAKLIRAAAEAAFTQKATAVDRIHLEMAVDSWAIPLKLVSTNPFRDGPSLDSSYLEFMKAPKK</sequence>